<evidence type="ECO:0000256" key="2">
    <source>
        <dbReference type="ARBA" id="ARBA00022475"/>
    </source>
</evidence>
<dbReference type="Pfam" id="PF04024">
    <property type="entry name" value="PspC"/>
    <property type="match status" value="1"/>
</dbReference>
<evidence type="ECO:0000256" key="4">
    <source>
        <dbReference type="ARBA" id="ARBA00022989"/>
    </source>
</evidence>
<evidence type="ECO:0000259" key="6">
    <source>
        <dbReference type="Pfam" id="PF04024"/>
    </source>
</evidence>
<evidence type="ECO:0000313" key="7">
    <source>
        <dbReference type="EMBL" id="VAW33272.1"/>
    </source>
</evidence>
<evidence type="ECO:0000256" key="1">
    <source>
        <dbReference type="ARBA" id="ARBA00004162"/>
    </source>
</evidence>
<keyword evidence="5" id="KW-0472">Membrane</keyword>
<gene>
    <name evidence="7" type="ORF">MNBD_CHLOROFLEXI01-3169</name>
</gene>
<keyword evidence="3" id="KW-0812">Transmembrane</keyword>
<dbReference type="PANTHER" id="PTHR33885">
    <property type="entry name" value="PHAGE SHOCK PROTEIN C"/>
    <property type="match status" value="1"/>
</dbReference>
<dbReference type="InterPro" id="IPR007168">
    <property type="entry name" value="Phageshock_PspC_N"/>
</dbReference>
<evidence type="ECO:0000256" key="5">
    <source>
        <dbReference type="ARBA" id="ARBA00023136"/>
    </source>
</evidence>
<organism evidence="7">
    <name type="scientific">hydrothermal vent metagenome</name>
    <dbReference type="NCBI Taxonomy" id="652676"/>
    <lineage>
        <taxon>unclassified sequences</taxon>
        <taxon>metagenomes</taxon>
        <taxon>ecological metagenomes</taxon>
    </lineage>
</organism>
<sequence>MSESRLTRSEADKMIAGVCSGLAEYLNLDPVWVRLLFVLLLFAS</sequence>
<protein>
    <recommendedName>
        <fullName evidence="6">Phage shock protein PspC N-terminal domain-containing protein</fullName>
    </recommendedName>
</protein>
<keyword evidence="2" id="KW-1003">Cell membrane</keyword>
<dbReference type="PANTHER" id="PTHR33885:SF3">
    <property type="entry name" value="PHAGE SHOCK PROTEIN C"/>
    <property type="match status" value="1"/>
</dbReference>
<reference evidence="7" key="1">
    <citation type="submission" date="2018-06" db="EMBL/GenBank/DDBJ databases">
        <authorList>
            <person name="Zhirakovskaya E."/>
        </authorList>
    </citation>
    <scope>NUCLEOTIDE SEQUENCE</scope>
</reference>
<keyword evidence="4" id="KW-1133">Transmembrane helix</keyword>
<accession>A0A3B0V3E8</accession>
<proteinExistence type="predicted"/>
<dbReference type="GO" id="GO:0005886">
    <property type="term" value="C:plasma membrane"/>
    <property type="evidence" value="ECO:0007669"/>
    <property type="project" value="UniProtKB-SubCell"/>
</dbReference>
<dbReference type="InterPro" id="IPR052027">
    <property type="entry name" value="PspC"/>
</dbReference>
<dbReference type="AlphaFoldDB" id="A0A3B0V3E8"/>
<comment type="subcellular location">
    <subcellularLocation>
        <location evidence="1">Cell membrane</location>
        <topology evidence="1">Single-pass membrane protein</topology>
    </subcellularLocation>
</comment>
<evidence type="ECO:0000256" key="3">
    <source>
        <dbReference type="ARBA" id="ARBA00022692"/>
    </source>
</evidence>
<name>A0A3B0V3E8_9ZZZZ</name>
<feature type="non-terminal residue" evidence="7">
    <location>
        <position position="44"/>
    </location>
</feature>
<feature type="domain" description="Phage shock protein PspC N-terminal" evidence="6">
    <location>
        <begin position="5"/>
        <end position="42"/>
    </location>
</feature>
<dbReference type="EMBL" id="UOEU01000436">
    <property type="protein sequence ID" value="VAW33272.1"/>
    <property type="molecule type" value="Genomic_DNA"/>
</dbReference>